<evidence type="ECO:0008006" key="3">
    <source>
        <dbReference type="Google" id="ProtNLM"/>
    </source>
</evidence>
<dbReference type="SUPFAM" id="SSF89550">
    <property type="entry name" value="PHP domain-like"/>
    <property type="match status" value="1"/>
</dbReference>
<dbReference type="Pfam" id="PF19567">
    <property type="entry name" value="CpsB_CapC"/>
    <property type="match status" value="1"/>
</dbReference>
<evidence type="ECO:0000313" key="2">
    <source>
        <dbReference type="EMBL" id="SVB29704.1"/>
    </source>
</evidence>
<proteinExistence type="predicted"/>
<protein>
    <recommendedName>
        <fullName evidence="3">Protein-tyrosine-phosphatase</fullName>
    </recommendedName>
</protein>
<organism evidence="2">
    <name type="scientific">marine metagenome</name>
    <dbReference type="NCBI Taxonomy" id="408172"/>
    <lineage>
        <taxon>unclassified sequences</taxon>
        <taxon>metagenomes</taxon>
        <taxon>ecological metagenomes</taxon>
    </lineage>
</organism>
<feature type="non-terminal residue" evidence="2">
    <location>
        <position position="151"/>
    </location>
</feature>
<gene>
    <name evidence="2" type="ORF">METZ01_LOCUS182558</name>
</gene>
<dbReference type="PANTHER" id="PTHR39181">
    <property type="entry name" value="TYROSINE-PROTEIN PHOSPHATASE YWQE"/>
    <property type="match status" value="1"/>
</dbReference>
<keyword evidence="1" id="KW-0378">Hydrolase</keyword>
<reference evidence="2" key="1">
    <citation type="submission" date="2018-05" db="EMBL/GenBank/DDBJ databases">
        <authorList>
            <person name="Lanie J.A."/>
            <person name="Ng W.-L."/>
            <person name="Kazmierczak K.M."/>
            <person name="Andrzejewski T.M."/>
            <person name="Davidsen T.M."/>
            <person name="Wayne K.J."/>
            <person name="Tettelin H."/>
            <person name="Glass J.I."/>
            <person name="Rusch D."/>
            <person name="Podicherti R."/>
            <person name="Tsui H.-C.T."/>
            <person name="Winkler M.E."/>
        </authorList>
    </citation>
    <scope>NUCLEOTIDE SEQUENCE</scope>
</reference>
<sequence length="151" mass="17480">MWKKLIDFHNHVLPNVDDGSNSLEMSLDMLSHAAEQGITDVVNTVHYQHSKVETEDISFKRIKKEVNTLQTELDNHDIPVKLHCGAEVFFLPNLLEIKDDPLATFLHGKYMLIEFQVHQIPRIQKQQLFDLKMAGVTPIIAHPERYKQVQD</sequence>
<dbReference type="GO" id="GO:0004725">
    <property type="term" value="F:protein tyrosine phosphatase activity"/>
    <property type="evidence" value="ECO:0007669"/>
    <property type="project" value="InterPro"/>
</dbReference>
<accession>A0A382CV58</accession>
<dbReference type="GO" id="GO:0030145">
    <property type="term" value="F:manganese ion binding"/>
    <property type="evidence" value="ECO:0007669"/>
    <property type="project" value="InterPro"/>
</dbReference>
<dbReference type="AlphaFoldDB" id="A0A382CV58"/>
<dbReference type="InterPro" id="IPR016195">
    <property type="entry name" value="Pol/histidinol_Pase-like"/>
</dbReference>
<dbReference type="Gene3D" id="3.20.20.140">
    <property type="entry name" value="Metal-dependent hydrolases"/>
    <property type="match status" value="1"/>
</dbReference>
<name>A0A382CV58_9ZZZZ</name>
<dbReference type="PANTHER" id="PTHR39181:SF1">
    <property type="entry name" value="TYROSINE-PROTEIN PHOSPHATASE YWQE"/>
    <property type="match status" value="1"/>
</dbReference>
<dbReference type="EMBL" id="UINC01036161">
    <property type="protein sequence ID" value="SVB29704.1"/>
    <property type="molecule type" value="Genomic_DNA"/>
</dbReference>
<evidence type="ECO:0000256" key="1">
    <source>
        <dbReference type="ARBA" id="ARBA00022801"/>
    </source>
</evidence>
<dbReference type="InterPro" id="IPR016667">
    <property type="entry name" value="Caps_polysacc_synth_CpsB/CapC"/>
</dbReference>